<reference evidence="2" key="1">
    <citation type="submission" date="2022-10" db="EMBL/GenBank/DDBJ databases">
        <title>Gaoshiqiia sediminis gen. nov., sp. nov., isolated from coastal sediment.</title>
        <authorList>
            <person name="Yu W.X."/>
            <person name="Mu D.S."/>
            <person name="Du J.Z."/>
            <person name="Liang Y.Q."/>
        </authorList>
    </citation>
    <scope>NUCLEOTIDE SEQUENCE</scope>
    <source>
        <strain evidence="2">A06</strain>
    </source>
</reference>
<dbReference type="RefSeq" id="WP_282590218.1">
    <property type="nucleotide sequence ID" value="NZ_JAPAAF010000002.1"/>
</dbReference>
<evidence type="ECO:0000313" key="3">
    <source>
        <dbReference type="Proteomes" id="UP001163821"/>
    </source>
</evidence>
<dbReference type="AlphaFoldDB" id="A0AA42C5J0"/>
<keyword evidence="3" id="KW-1185">Reference proteome</keyword>
<evidence type="ECO:0000256" key="1">
    <source>
        <dbReference type="SAM" id="SignalP"/>
    </source>
</evidence>
<accession>A0AA42C5J0</accession>
<proteinExistence type="predicted"/>
<evidence type="ECO:0000313" key="2">
    <source>
        <dbReference type="EMBL" id="MCW0481609.1"/>
    </source>
</evidence>
<feature type="signal peptide" evidence="1">
    <location>
        <begin position="1"/>
        <end position="27"/>
    </location>
</feature>
<protein>
    <submittedName>
        <fullName evidence="2">Uncharacterized protein</fullName>
    </submittedName>
</protein>
<feature type="chain" id="PRO_5041439948" evidence="1">
    <location>
        <begin position="28"/>
        <end position="82"/>
    </location>
</feature>
<keyword evidence="1" id="KW-0732">Signal</keyword>
<dbReference type="EMBL" id="JAPAAF010000002">
    <property type="protein sequence ID" value="MCW0481609.1"/>
    <property type="molecule type" value="Genomic_DNA"/>
</dbReference>
<sequence>MTTLLSNLKKASLPTLVALLFAPAVSAQTLQPNRDETYPIAISIPMGEGPVIRAGVEILQVQKYHEDPEEARYDRILREAAE</sequence>
<dbReference type="Proteomes" id="UP001163821">
    <property type="component" value="Unassembled WGS sequence"/>
</dbReference>
<organism evidence="2 3">
    <name type="scientific">Gaoshiqia sediminis</name>
    <dbReference type="NCBI Taxonomy" id="2986998"/>
    <lineage>
        <taxon>Bacteria</taxon>
        <taxon>Pseudomonadati</taxon>
        <taxon>Bacteroidota</taxon>
        <taxon>Bacteroidia</taxon>
        <taxon>Marinilabiliales</taxon>
        <taxon>Prolixibacteraceae</taxon>
        <taxon>Gaoshiqia</taxon>
    </lineage>
</organism>
<comment type="caution">
    <text evidence="2">The sequence shown here is derived from an EMBL/GenBank/DDBJ whole genome shotgun (WGS) entry which is preliminary data.</text>
</comment>
<name>A0AA42C5J0_9BACT</name>
<gene>
    <name evidence="2" type="ORF">N2K84_02635</name>
</gene>